<evidence type="ECO:0000313" key="3">
    <source>
        <dbReference type="Proteomes" id="UP001174908"/>
    </source>
</evidence>
<dbReference type="EMBL" id="JASZYV010000005">
    <property type="protein sequence ID" value="MDM0046863.1"/>
    <property type="molecule type" value="Genomic_DNA"/>
</dbReference>
<evidence type="ECO:0000256" key="1">
    <source>
        <dbReference type="SAM" id="MobiDB-lite"/>
    </source>
</evidence>
<dbReference type="RefSeq" id="WP_286661986.1">
    <property type="nucleotide sequence ID" value="NZ_JASZYV010000005.1"/>
</dbReference>
<comment type="caution">
    <text evidence="2">The sequence shown here is derived from an EMBL/GenBank/DDBJ whole genome shotgun (WGS) entry which is preliminary data.</text>
</comment>
<name>A0ABT7NG02_9BURK</name>
<feature type="region of interest" description="Disordered" evidence="1">
    <location>
        <begin position="155"/>
        <end position="187"/>
    </location>
</feature>
<organism evidence="2 3">
    <name type="scientific">Variovorax dokdonensis</name>
    <dbReference type="NCBI Taxonomy" id="344883"/>
    <lineage>
        <taxon>Bacteria</taxon>
        <taxon>Pseudomonadati</taxon>
        <taxon>Pseudomonadota</taxon>
        <taxon>Betaproteobacteria</taxon>
        <taxon>Burkholderiales</taxon>
        <taxon>Comamonadaceae</taxon>
        <taxon>Variovorax</taxon>
    </lineage>
</organism>
<protein>
    <submittedName>
        <fullName evidence="2">Uncharacterized protein</fullName>
    </submittedName>
</protein>
<keyword evidence="3" id="KW-1185">Reference proteome</keyword>
<gene>
    <name evidence="2" type="ORF">QTH91_20395</name>
</gene>
<sequence length="187" mass="19263">MKKMRERHPCSILAFDQSKVARPAFALRNLVACFVTAMSIASPSLAETAADKTANRIASKVNAAAVKVEFRLEGEPATGAETALVIVLTPVAGGGPATARFSADAGLQLKGAPMGEVPLEASGSTTIRLTVVPEAVGLRYVNVFTSQNGAMASRSIAIPAGKPPPRGSGGNLKTAPDGERVLSQPVR</sequence>
<evidence type="ECO:0000313" key="2">
    <source>
        <dbReference type="EMBL" id="MDM0046863.1"/>
    </source>
</evidence>
<dbReference type="Proteomes" id="UP001174908">
    <property type="component" value="Unassembled WGS sequence"/>
</dbReference>
<proteinExistence type="predicted"/>
<reference evidence="2" key="1">
    <citation type="submission" date="2023-06" db="EMBL/GenBank/DDBJ databases">
        <authorList>
            <person name="Jiang Y."/>
            <person name="Liu Q."/>
        </authorList>
    </citation>
    <scope>NUCLEOTIDE SEQUENCE</scope>
    <source>
        <strain evidence="2">CGMCC 1.12089</strain>
    </source>
</reference>
<accession>A0ABT7NG02</accession>